<dbReference type="InterPro" id="IPR013011">
    <property type="entry name" value="PTS_EIIB_2"/>
</dbReference>
<keyword evidence="1" id="KW-0808">Transferase</keyword>
<reference evidence="9 10" key="1">
    <citation type="submission" date="2012-01" db="EMBL/GenBank/DDBJ databases">
        <title>The Genome Sequence of Helcococcus kunzii ATCC 51366.</title>
        <authorList>
            <consortium name="The Broad Institute Genome Sequencing Platform"/>
            <person name="Earl A."/>
            <person name="Ward D."/>
            <person name="Feldgarden M."/>
            <person name="Gevers D."/>
            <person name="Huys G."/>
            <person name="Young S.K."/>
            <person name="Zeng Q."/>
            <person name="Gargeya S."/>
            <person name="Fitzgerald M."/>
            <person name="Haas B."/>
            <person name="Abouelleil A."/>
            <person name="Alvarado L."/>
            <person name="Arachchi H.M."/>
            <person name="Berlin A."/>
            <person name="Chapman S.B."/>
            <person name="Gearin G."/>
            <person name="Goldberg J."/>
            <person name="Griggs A."/>
            <person name="Gujja S."/>
            <person name="Hansen M."/>
            <person name="Heiman D."/>
            <person name="Howarth C."/>
            <person name="Larimer J."/>
            <person name="Lui A."/>
            <person name="MacDonald P.J.P."/>
            <person name="McCowen C."/>
            <person name="Montmayeur A."/>
            <person name="Murphy C."/>
            <person name="Neiman D."/>
            <person name="Pearson M."/>
            <person name="Priest M."/>
            <person name="Roberts A."/>
            <person name="Saif S."/>
            <person name="Shea T."/>
            <person name="Sisk P."/>
            <person name="Stolte C."/>
            <person name="Sykes S."/>
            <person name="Wortman J."/>
            <person name="Nusbaum C."/>
            <person name="Birren B."/>
        </authorList>
    </citation>
    <scope>NUCLEOTIDE SEQUENCE [LARGE SCALE GENOMIC DNA]</scope>
    <source>
        <strain evidence="9 10">ATCC 51366</strain>
    </source>
</reference>
<dbReference type="InterPro" id="IPR002178">
    <property type="entry name" value="PTS_EIIA_type-2_dom"/>
</dbReference>
<dbReference type="InterPro" id="IPR016152">
    <property type="entry name" value="PTrfase/Anion_transptr"/>
</dbReference>
<dbReference type="InterPro" id="IPR036634">
    <property type="entry name" value="PRD_sf"/>
</dbReference>
<name>H3NPA2_9FIRM</name>
<evidence type="ECO:0000256" key="5">
    <source>
        <dbReference type="ARBA" id="ARBA00023163"/>
    </source>
</evidence>
<evidence type="ECO:0008006" key="11">
    <source>
        <dbReference type="Google" id="ProtNLM"/>
    </source>
</evidence>
<keyword evidence="10" id="KW-1185">Reference proteome</keyword>
<dbReference type="PROSITE" id="PS51372">
    <property type="entry name" value="PRD_2"/>
    <property type="match status" value="1"/>
</dbReference>
<evidence type="ECO:0000256" key="3">
    <source>
        <dbReference type="ARBA" id="ARBA00023015"/>
    </source>
</evidence>
<sequence>MECFEVSKRTIYYDINEINYEIRDFGRIENINKSFVYLGQDTIYQKYNLNIDYTYNIEDRQRYILEKIFVDEFTTIEEMSESLMVSKSTIVNDIKVIKNNLSKEGIDLIFDKKYKLIADESKIRDVYINYMYSDQNLIEYFDERIEKINIETNLHLTDYSISMLSKFIKFTDKRRKSKNFLKESSLYDDVKNSDCYNKVKSIVNYDNEHEVKLLVAFIASMTNLNNDNILENIESFVENLIMNFEKFSATDITNKEEFKKEISRHLQSSYYRLKFKFPIYNGSLEDIKTNYPHLYSLVENSVKSTNEEVFRDMRESEIGFLVMYFGARIEGISKSRNKVVIVCPNGKVVSRMLQTQLYNYLPTIDIVGVISIFELDNAKYQYDYIISTVPIENHNNVILVKPILTTHNISELYQKLLNINSLIDESSIDKIINVISKNAVIKDKEKLKLDLLDFITEKNKDIKQYHCYTNLSEILTKEKILKLKEVENWEEAIKKASQILIDNRSINKQYVEDIIYNINKIGPYVVLVDGVALPHAQNHNSVYKVDASLMIVEKPVEMKGKKVDIFIVISVLDNISHLKMLATISDILDNKNNIEILRRGDYREIRKLLLKYEEEVII</sequence>
<dbReference type="PROSITE" id="PS51094">
    <property type="entry name" value="PTS_EIIA_TYPE_2"/>
    <property type="match status" value="1"/>
</dbReference>
<evidence type="ECO:0000313" key="10">
    <source>
        <dbReference type="Proteomes" id="UP000004191"/>
    </source>
</evidence>
<dbReference type="PANTHER" id="PTHR30185">
    <property type="entry name" value="CRYPTIC BETA-GLUCOSIDE BGL OPERON ANTITERMINATOR"/>
    <property type="match status" value="1"/>
</dbReference>
<evidence type="ECO:0000256" key="4">
    <source>
        <dbReference type="ARBA" id="ARBA00023159"/>
    </source>
</evidence>
<keyword evidence="3" id="KW-0805">Transcription regulation</keyword>
<dbReference type="InterPro" id="IPR011608">
    <property type="entry name" value="PRD"/>
</dbReference>
<dbReference type="InterPro" id="IPR036095">
    <property type="entry name" value="PTS_EIIB-like_sf"/>
</dbReference>
<dbReference type="Pfam" id="PF00874">
    <property type="entry name" value="PRD"/>
    <property type="match status" value="1"/>
</dbReference>
<dbReference type="GO" id="GO:0008982">
    <property type="term" value="F:protein-N(PI)-phosphohistidine-sugar phosphotransferase activity"/>
    <property type="evidence" value="ECO:0007669"/>
    <property type="project" value="InterPro"/>
</dbReference>
<accession>H3NPA2</accession>
<dbReference type="CDD" id="cd05568">
    <property type="entry name" value="PTS_IIB_bgl_like"/>
    <property type="match status" value="1"/>
</dbReference>
<dbReference type="EMBL" id="AGEI01000022">
    <property type="protein sequence ID" value="EHR33564.1"/>
    <property type="molecule type" value="Genomic_DNA"/>
</dbReference>
<dbReference type="AlphaFoldDB" id="H3NPA2"/>
<dbReference type="Pfam" id="PF05043">
    <property type="entry name" value="Mga"/>
    <property type="match status" value="1"/>
</dbReference>
<dbReference type="SUPFAM" id="SSF52794">
    <property type="entry name" value="PTS system IIB component-like"/>
    <property type="match status" value="1"/>
</dbReference>
<dbReference type="Gene3D" id="3.40.50.2300">
    <property type="match status" value="1"/>
</dbReference>
<keyword evidence="2" id="KW-0677">Repeat</keyword>
<evidence type="ECO:0000256" key="1">
    <source>
        <dbReference type="ARBA" id="ARBA00022679"/>
    </source>
</evidence>
<dbReference type="eggNOG" id="COG1762">
    <property type="taxonomic scope" value="Bacteria"/>
</dbReference>
<evidence type="ECO:0000259" key="8">
    <source>
        <dbReference type="PROSITE" id="PS51372"/>
    </source>
</evidence>
<feature type="domain" description="PTS EIIA type-2" evidence="6">
    <location>
        <begin position="473"/>
        <end position="612"/>
    </location>
</feature>
<dbReference type="InterPro" id="IPR050661">
    <property type="entry name" value="BglG_antiterminators"/>
</dbReference>
<dbReference type="STRING" id="883114.HMPREF9709_01163"/>
<comment type="caution">
    <text evidence="9">The sequence shown here is derived from an EMBL/GenBank/DDBJ whole genome shotgun (WGS) entry which is preliminary data.</text>
</comment>
<evidence type="ECO:0000259" key="7">
    <source>
        <dbReference type="PROSITE" id="PS51099"/>
    </source>
</evidence>
<dbReference type="CDD" id="cd00211">
    <property type="entry name" value="PTS_IIA_fru"/>
    <property type="match status" value="1"/>
</dbReference>
<evidence type="ECO:0000256" key="2">
    <source>
        <dbReference type="ARBA" id="ARBA00022737"/>
    </source>
</evidence>
<keyword evidence="5" id="KW-0804">Transcription</keyword>
<evidence type="ECO:0000313" key="9">
    <source>
        <dbReference type="EMBL" id="EHR33564.1"/>
    </source>
</evidence>
<evidence type="ECO:0000259" key="6">
    <source>
        <dbReference type="PROSITE" id="PS51094"/>
    </source>
</evidence>
<feature type="domain" description="PTS EIIB type-2" evidence="7">
    <location>
        <begin position="337"/>
        <end position="424"/>
    </location>
</feature>
<dbReference type="PANTHER" id="PTHR30185:SF9">
    <property type="entry name" value="MANNITOL-SPECIFIC PHOSPHOTRANSFERASE ENZYME IIA COMPONENT"/>
    <property type="match status" value="1"/>
</dbReference>
<gene>
    <name evidence="9" type="ORF">HMPREF9709_01163</name>
</gene>
<dbReference type="PROSITE" id="PS51099">
    <property type="entry name" value="PTS_EIIB_TYPE_2"/>
    <property type="match status" value="1"/>
</dbReference>
<protein>
    <recommendedName>
        <fullName evidence="11">PTS system EIIA component</fullName>
    </recommendedName>
</protein>
<dbReference type="GO" id="GO:0006355">
    <property type="term" value="P:regulation of DNA-templated transcription"/>
    <property type="evidence" value="ECO:0007669"/>
    <property type="project" value="InterPro"/>
</dbReference>
<dbReference type="SUPFAM" id="SSF63520">
    <property type="entry name" value="PTS-regulatory domain, PRD"/>
    <property type="match status" value="1"/>
</dbReference>
<dbReference type="Gene3D" id="1.10.1790.10">
    <property type="entry name" value="PRD domain"/>
    <property type="match status" value="1"/>
</dbReference>
<organism evidence="9 10">
    <name type="scientific">Helcococcus kunzii ATCC 51366</name>
    <dbReference type="NCBI Taxonomy" id="883114"/>
    <lineage>
        <taxon>Bacteria</taxon>
        <taxon>Bacillati</taxon>
        <taxon>Bacillota</taxon>
        <taxon>Tissierellia</taxon>
        <taxon>Tissierellales</taxon>
        <taxon>Peptoniphilaceae</taxon>
        <taxon>Helcococcus</taxon>
    </lineage>
</organism>
<proteinExistence type="predicted"/>
<feature type="domain" description="PRD" evidence="8">
    <location>
        <begin position="228"/>
        <end position="335"/>
    </location>
</feature>
<dbReference type="InterPro" id="IPR036388">
    <property type="entry name" value="WH-like_DNA-bd_sf"/>
</dbReference>
<dbReference type="SUPFAM" id="SSF55804">
    <property type="entry name" value="Phoshotransferase/anion transport protein"/>
    <property type="match status" value="1"/>
</dbReference>
<dbReference type="Proteomes" id="UP000004191">
    <property type="component" value="Unassembled WGS sequence"/>
</dbReference>
<keyword evidence="4" id="KW-0010">Activator</keyword>
<dbReference type="Gene3D" id="1.10.10.10">
    <property type="entry name" value="Winged helix-like DNA-binding domain superfamily/Winged helix DNA-binding domain"/>
    <property type="match status" value="1"/>
</dbReference>
<dbReference type="InterPro" id="IPR007737">
    <property type="entry name" value="Mga_HTH"/>
</dbReference>
<dbReference type="Pfam" id="PF00359">
    <property type="entry name" value="PTS_EIIA_2"/>
    <property type="match status" value="1"/>
</dbReference>
<dbReference type="Gene3D" id="3.40.930.10">
    <property type="entry name" value="Mannitol-specific EII, Chain A"/>
    <property type="match status" value="1"/>
</dbReference>
<dbReference type="eggNOG" id="COG3711">
    <property type="taxonomic scope" value="Bacteria"/>
</dbReference>
<dbReference type="GO" id="GO:0009401">
    <property type="term" value="P:phosphoenolpyruvate-dependent sugar phosphotransferase system"/>
    <property type="evidence" value="ECO:0007669"/>
    <property type="project" value="InterPro"/>
</dbReference>
<dbReference type="HOGENOM" id="CLU_013442_1_0_9"/>